<comment type="subcellular location">
    <subcellularLocation>
        <location evidence="1">Cell membrane</location>
        <topology evidence="1">Multi-pass membrane protein</topology>
    </subcellularLocation>
</comment>
<dbReference type="Proteomes" id="UP000007564">
    <property type="component" value="Chromosome"/>
</dbReference>
<evidence type="ECO:0000313" key="11">
    <source>
        <dbReference type="Proteomes" id="UP000007564"/>
    </source>
</evidence>
<dbReference type="CDD" id="cd06582">
    <property type="entry name" value="TM_PBP1_LivH_like"/>
    <property type="match status" value="1"/>
</dbReference>
<dbReference type="GO" id="GO:0022857">
    <property type="term" value="F:transmembrane transporter activity"/>
    <property type="evidence" value="ECO:0007669"/>
    <property type="project" value="InterPro"/>
</dbReference>
<dbReference type="PANTHER" id="PTHR11795">
    <property type="entry name" value="BRANCHED-CHAIN AMINO ACID TRANSPORT SYSTEM PERMEASE PROTEIN LIVH"/>
    <property type="match status" value="1"/>
</dbReference>
<keyword evidence="4 9" id="KW-0812">Transmembrane</keyword>
<feature type="transmembrane region" description="Helical" evidence="9">
    <location>
        <begin position="42"/>
        <end position="62"/>
    </location>
</feature>
<feature type="transmembrane region" description="Helical" evidence="9">
    <location>
        <begin position="261"/>
        <end position="282"/>
    </location>
</feature>
<name>A0A0C6P8J5_BORBO</name>
<feature type="transmembrane region" description="Helical" evidence="9">
    <location>
        <begin position="227"/>
        <end position="254"/>
    </location>
</feature>
<evidence type="ECO:0000256" key="4">
    <source>
        <dbReference type="ARBA" id="ARBA00022692"/>
    </source>
</evidence>
<proteinExistence type="inferred from homology"/>
<comment type="similarity">
    <text evidence="8">Belongs to the binding-protein-dependent transport system permease family. LivHM subfamily.</text>
</comment>
<evidence type="ECO:0000256" key="8">
    <source>
        <dbReference type="ARBA" id="ARBA00037998"/>
    </source>
</evidence>
<evidence type="ECO:0000256" key="7">
    <source>
        <dbReference type="ARBA" id="ARBA00023136"/>
    </source>
</evidence>
<keyword evidence="3" id="KW-1003">Cell membrane</keyword>
<reference evidence="10 11" key="1">
    <citation type="journal article" date="2012" name="BMC Genomics">
        <title>Comparative genomics of the classical Bordetella subspecies: the evolution and exchange of virulence-associated diversity amongst closely related pathogens.</title>
        <authorList>
            <person name="Park J."/>
            <person name="Zhang Y."/>
            <person name="Buboltz A.M."/>
            <person name="Zhang X."/>
            <person name="Schuster S.C."/>
            <person name="Ahuja U."/>
            <person name="Liu M."/>
            <person name="Miller J.F."/>
            <person name="Sebaihia M."/>
            <person name="Bentley S.D."/>
            <person name="Parkhill J."/>
            <person name="Harvill E.T."/>
        </authorList>
    </citation>
    <scope>NUCLEOTIDE SEQUENCE [LARGE SCALE GENOMIC DNA]</scope>
    <source>
        <strain evidence="10 11">253</strain>
    </source>
</reference>
<evidence type="ECO:0000256" key="1">
    <source>
        <dbReference type="ARBA" id="ARBA00004651"/>
    </source>
</evidence>
<evidence type="ECO:0000256" key="6">
    <source>
        <dbReference type="ARBA" id="ARBA00022989"/>
    </source>
</evidence>
<evidence type="ECO:0000256" key="5">
    <source>
        <dbReference type="ARBA" id="ARBA00022970"/>
    </source>
</evidence>
<keyword evidence="2" id="KW-0813">Transport</keyword>
<feature type="transmembrane region" description="Helical" evidence="9">
    <location>
        <begin position="68"/>
        <end position="87"/>
    </location>
</feature>
<organism evidence="10 11">
    <name type="scientific">Bordetella bronchiseptica 253</name>
    <dbReference type="NCBI Taxonomy" id="568707"/>
    <lineage>
        <taxon>Bacteria</taxon>
        <taxon>Pseudomonadati</taxon>
        <taxon>Pseudomonadota</taxon>
        <taxon>Betaproteobacteria</taxon>
        <taxon>Burkholderiales</taxon>
        <taxon>Alcaligenaceae</taxon>
        <taxon>Bordetella</taxon>
    </lineage>
</organism>
<dbReference type="KEGG" id="bbh:BN112_3047"/>
<dbReference type="EMBL" id="HE965806">
    <property type="protein sequence ID" value="CCJ54964.1"/>
    <property type="molecule type" value="Genomic_DNA"/>
</dbReference>
<keyword evidence="7 9" id="KW-0472">Membrane</keyword>
<dbReference type="AlphaFoldDB" id="A0A0C6P8J5"/>
<dbReference type="InterPro" id="IPR001851">
    <property type="entry name" value="ABC_transp_permease"/>
</dbReference>
<sequence length="291" mass="30765">MDVYMQLTMNSLQIAAAYILFSLGLTLIFGVMRIVNFAHGEFFTLPLLVMGVLVPLLVGAQLPLIVSYALSGVLGIAATLLLGGLIYKFALKRFQRDMTGSFVVSVGLSLLLQGVFLETFGGVPTKLPTLVEGTVNILGAFVTVQRLIITGCALLVAVFMCWTIVSSRLGKALRAVAEDHEAAMLQGIPYRRIALAGFLIATVLAAIAAVLLSPVTVSSPIIGNDYLIRGFIAIVIGGLGSIPGAILGSVLIAVIESLGGYYFDPTWATITMFALTMFVLLVRPKGILGNG</sequence>
<evidence type="ECO:0000256" key="9">
    <source>
        <dbReference type="SAM" id="Phobius"/>
    </source>
</evidence>
<gene>
    <name evidence="10" type="ORF">BN112_3047</name>
</gene>
<keyword evidence="6 9" id="KW-1133">Transmembrane helix</keyword>
<dbReference type="InterPro" id="IPR052157">
    <property type="entry name" value="BCAA_transport_permease"/>
</dbReference>
<accession>A0A0C6P8J5</accession>
<feature type="transmembrane region" description="Helical" evidence="9">
    <location>
        <begin position="193"/>
        <end position="215"/>
    </location>
</feature>
<evidence type="ECO:0000256" key="3">
    <source>
        <dbReference type="ARBA" id="ARBA00022475"/>
    </source>
</evidence>
<feature type="transmembrane region" description="Helical" evidence="9">
    <location>
        <begin position="99"/>
        <end position="117"/>
    </location>
</feature>
<dbReference type="HOGENOM" id="CLU_039929_3_0_4"/>
<dbReference type="GO" id="GO:0005886">
    <property type="term" value="C:plasma membrane"/>
    <property type="evidence" value="ECO:0007669"/>
    <property type="project" value="UniProtKB-SubCell"/>
</dbReference>
<feature type="transmembrane region" description="Helical" evidence="9">
    <location>
        <begin position="12"/>
        <end position="35"/>
    </location>
</feature>
<evidence type="ECO:0000256" key="2">
    <source>
        <dbReference type="ARBA" id="ARBA00022448"/>
    </source>
</evidence>
<feature type="transmembrane region" description="Helical" evidence="9">
    <location>
        <begin position="137"/>
        <end position="165"/>
    </location>
</feature>
<evidence type="ECO:0000313" key="10">
    <source>
        <dbReference type="EMBL" id="CCJ54964.1"/>
    </source>
</evidence>
<dbReference type="OrthoDB" id="32289at2"/>
<protein>
    <submittedName>
        <fullName evidence="10">Branched-chain amino acid transport system permease</fullName>
    </submittedName>
</protein>
<dbReference type="PANTHER" id="PTHR11795:SF450">
    <property type="entry name" value="ABC TRANSPORTER PERMEASE PROTEIN"/>
    <property type="match status" value="1"/>
</dbReference>
<dbReference type="GO" id="GO:0006865">
    <property type="term" value="P:amino acid transport"/>
    <property type="evidence" value="ECO:0007669"/>
    <property type="project" value="UniProtKB-KW"/>
</dbReference>
<keyword evidence="5" id="KW-0029">Amino-acid transport</keyword>
<dbReference type="Pfam" id="PF02653">
    <property type="entry name" value="BPD_transp_2"/>
    <property type="match status" value="1"/>
</dbReference>